<sequence>MIITTPPVPSRCGPNNPNDSSRVGEGATDGAERWRRNGHKKVKPAHTQRGTDASGALLAIYTYRGPPPPANHRVSSWPPTSPALLQRRYLRHGEAAPTQITHETPRAHPPPHSTNRGEPAPRPNGHNSADSAPLPQRWLPPALSPPLRTLRPCEKPKPHPATNRPLRDRRQNSYAHRTSRHTRAPQPQHTPHLFHDSRGALSAAAPPRLPTPGSIAATFPSAPISWPHKPVTAASTACAQPCRVRTQPLSMDSTPPPPLPPPPVLRSPPARRASPDRAPMPPNMPATPIPPLTPAASASDPPATAGRGNPAALSPPAPVDAMAPGDGGSGGLAADAARSRSRSRSSASRSRSVARASAAAASAAVASALAVAAAAVSCAATVASREVSTSDDSAAMRASAALRRPRSVTLRALRRACTSSAALPVAPTPPPLPPPPPPLPPREVEELVGDVPLLSPPPAMVRGGREHTVANKARGTHGGGGGGGSHPRGPAEERARTRRRWRPSCRRGHCRR</sequence>
<protein>
    <submittedName>
        <fullName evidence="1">Uncharacterized protein</fullName>
    </submittedName>
</protein>
<accession>A0ACC3BS80</accession>
<name>A0ACC3BS80_PYRYE</name>
<reference evidence="1" key="1">
    <citation type="submission" date="2019-11" db="EMBL/GenBank/DDBJ databases">
        <title>Nori genome reveals adaptations in red seaweeds to the harsh intertidal environment.</title>
        <authorList>
            <person name="Wang D."/>
            <person name="Mao Y."/>
        </authorList>
    </citation>
    <scope>NUCLEOTIDE SEQUENCE</scope>
    <source>
        <tissue evidence="1">Gametophyte</tissue>
    </source>
</reference>
<dbReference type="EMBL" id="CM020618">
    <property type="protein sequence ID" value="KAK1860747.1"/>
    <property type="molecule type" value="Genomic_DNA"/>
</dbReference>
<dbReference type="Proteomes" id="UP000798662">
    <property type="component" value="Chromosome 1"/>
</dbReference>
<comment type="caution">
    <text evidence="1">The sequence shown here is derived from an EMBL/GenBank/DDBJ whole genome shotgun (WGS) entry which is preliminary data.</text>
</comment>
<organism evidence="1 2">
    <name type="scientific">Pyropia yezoensis</name>
    <name type="common">Susabi-nori</name>
    <name type="synonym">Porphyra yezoensis</name>
    <dbReference type="NCBI Taxonomy" id="2788"/>
    <lineage>
        <taxon>Eukaryota</taxon>
        <taxon>Rhodophyta</taxon>
        <taxon>Bangiophyceae</taxon>
        <taxon>Bangiales</taxon>
        <taxon>Bangiaceae</taxon>
        <taxon>Pyropia</taxon>
    </lineage>
</organism>
<gene>
    <name evidence="1" type="ORF">I4F81_003335</name>
</gene>
<evidence type="ECO:0000313" key="1">
    <source>
        <dbReference type="EMBL" id="KAK1860747.1"/>
    </source>
</evidence>
<evidence type="ECO:0000313" key="2">
    <source>
        <dbReference type="Proteomes" id="UP000798662"/>
    </source>
</evidence>
<proteinExistence type="predicted"/>
<keyword evidence="2" id="KW-1185">Reference proteome</keyword>